<dbReference type="Proteomes" id="UP001464555">
    <property type="component" value="Unassembled WGS sequence"/>
</dbReference>
<evidence type="ECO:0000313" key="3">
    <source>
        <dbReference type="Proteomes" id="UP001464555"/>
    </source>
</evidence>
<organism evidence="2 3">
    <name type="scientific">Flavobacterium arundinis</name>
    <dbReference type="NCBI Taxonomy" id="3139143"/>
    <lineage>
        <taxon>Bacteria</taxon>
        <taxon>Pseudomonadati</taxon>
        <taxon>Bacteroidota</taxon>
        <taxon>Flavobacteriia</taxon>
        <taxon>Flavobacteriales</taxon>
        <taxon>Flavobacteriaceae</taxon>
        <taxon>Flavobacterium</taxon>
    </lineage>
</organism>
<dbReference type="EMBL" id="JBBYHR010000001">
    <property type="protein sequence ID" value="MEL1243172.1"/>
    <property type="molecule type" value="Genomic_DNA"/>
</dbReference>
<accession>A0ABU9HUD7</accession>
<comment type="caution">
    <text evidence="2">The sequence shown here is derived from an EMBL/GenBank/DDBJ whole genome shotgun (WGS) entry which is preliminary data.</text>
</comment>
<dbReference type="InterPro" id="IPR047216">
    <property type="entry name" value="Endonuclease_DUF559_bact"/>
</dbReference>
<keyword evidence="2" id="KW-0540">Nuclease</keyword>
<protein>
    <submittedName>
        <fullName evidence="2">Endonuclease domain-containing protein</fullName>
    </submittedName>
</protein>
<sequence length="137" mass="16090">MKRKVIPYNPQLKELARQLRNGSTKAEVILWQKLKNKQMYGYDFHRQKPVGNYILDFFCYELMLGIEVDGYSHELIEIYNKDIIKEASVNDFGITVLRFSDFQVLKDTDNVIRAIEGYIIEFEEHTPNPSQEGNTQP</sequence>
<dbReference type="InterPro" id="IPR011335">
    <property type="entry name" value="Restrct_endonuc-II-like"/>
</dbReference>
<feature type="domain" description="DUF559" evidence="1">
    <location>
        <begin position="12"/>
        <end position="116"/>
    </location>
</feature>
<keyword evidence="2" id="KW-0255">Endonuclease</keyword>
<name>A0ABU9HUD7_9FLAO</name>
<evidence type="ECO:0000259" key="1">
    <source>
        <dbReference type="Pfam" id="PF04480"/>
    </source>
</evidence>
<reference evidence="2 3" key="1">
    <citation type="submission" date="2024-04" db="EMBL/GenBank/DDBJ databases">
        <title>Flavobacterium sp. DGU11 16S ribosomal RNA gene Genome sequencing and assembly.</title>
        <authorList>
            <person name="Park S."/>
        </authorList>
    </citation>
    <scope>NUCLEOTIDE SEQUENCE [LARGE SCALE GENOMIC DNA]</scope>
    <source>
        <strain evidence="2 3">DGU11</strain>
    </source>
</reference>
<dbReference type="Gene3D" id="3.40.960.10">
    <property type="entry name" value="VSR Endonuclease"/>
    <property type="match status" value="1"/>
</dbReference>
<dbReference type="CDD" id="cd01038">
    <property type="entry name" value="Endonuclease_DUF559"/>
    <property type="match status" value="1"/>
</dbReference>
<dbReference type="RefSeq" id="WP_341695489.1">
    <property type="nucleotide sequence ID" value="NZ_JBBYHR010000001.1"/>
</dbReference>
<dbReference type="InterPro" id="IPR007569">
    <property type="entry name" value="DUF559"/>
</dbReference>
<dbReference type="Pfam" id="PF04480">
    <property type="entry name" value="DUF559"/>
    <property type="match status" value="1"/>
</dbReference>
<keyword evidence="3" id="KW-1185">Reference proteome</keyword>
<proteinExistence type="predicted"/>
<keyword evidence="2" id="KW-0378">Hydrolase</keyword>
<dbReference type="PANTHER" id="PTHR38590:SF1">
    <property type="entry name" value="BLL0828 PROTEIN"/>
    <property type="match status" value="1"/>
</dbReference>
<gene>
    <name evidence="2" type="ORF">AAEO56_02765</name>
</gene>
<dbReference type="GO" id="GO:0004519">
    <property type="term" value="F:endonuclease activity"/>
    <property type="evidence" value="ECO:0007669"/>
    <property type="project" value="UniProtKB-KW"/>
</dbReference>
<dbReference type="SUPFAM" id="SSF52980">
    <property type="entry name" value="Restriction endonuclease-like"/>
    <property type="match status" value="1"/>
</dbReference>
<evidence type="ECO:0000313" key="2">
    <source>
        <dbReference type="EMBL" id="MEL1243172.1"/>
    </source>
</evidence>
<dbReference type="PANTHER" id="PTHR38590">
    <property type="entry name" value="BLL0828 PROTEIN"/>
    <property type="match status" value="1"/>
</dbReference>